<feature type="transmembrane region" description="Helical" evidence="1">
    <location>
        <begin position="204"/>
        <end position="221"/>
    </location>
</feature>
<dbReference type="OrthoDB" id="269771at2"/>
<evidence type="ECO:0000256" key="1">
    <source>
        <dbReference type="SAM" id="Phobius"/>
    </source>
</evidence>
<dbReference type="AlphaFoldDB" id="A0A271LUW3"/>
<keyword evidence="1" id="KW-1133">Transmembrane helix</keyword>
<feature type="transmembrane region" description="Helical" evidence="1">
    <location>
        <begin position="85"/>
        <end position="107"/>
    </location>
</feature>
<dbReference type="EMBL" id="NPKJ01000019">
    <property type="protein sequence ID" value="PAQ11276.1"/>
    <property type="molecule type" value="Genomic_DNA"/>
</dbReference>
<name>A0A271LUW3_9HYPH</name>
<evidence type="ECO:0000313" key="3">
    <source>
        <dbReference type="Proteomes" id="UP000216442"/>
    </source>
</evidence>
<protein>
    <submittedName>
        <fullName evidence="2">Uncharacterized protein</fullName>
    </submittedName>
</protein>
<dbReference type="RefSeq" id="WP_095491437.1">
    <property type="nucleotide sequence ID" value="NZ_NPKJ01000019.1"/>
</dbReference>
<accession>A0A271LUW3</accession>
<feature type="transmembrane region" description="Helical" evidence="1">
    <location>
        <begin position="127"/>
        <end position="148"/>
    </location>
</feature>
<dbReference type="Proteomes" id="UP000216442">
    <property type="component" value="Unassembled WGS sequence"/>
</dbReference>
<comment type="caution">
    <text evidence="2">The sequence shown here is derived from an EMBL/GenBank/DDBJ whole genome shotgun (WGS) entry which is preliminary data.</text>
</comment>
<gene>
    <name evidence="2" type="ORF">CIT26_04410</name>
</gene>
<feature type="transmembrane region" description="Helical" evidence="1">
    <location>
        <begin position="160"/>
        <end position="178"/>
    </location>
</feature>
<keyword evidence="1" id="KW-0812">Transmembrane</keyword>
<feature type="transmembrane region" description="Helical" evidence="1">
    <location>
        <begin position="54"/>
        <end position="73"/>
    </location>
</feature>
<keyword evidence="3" id="KW-1185">Reference proteome</keyword>
<organism evidence="2 3">
    <name type="scientific">Mesorhizobium temperatum</name>
    <dbReference type="NCBI Taxonomy" id="241416"/>
    <lineage>
        <taxon>Bacteria</taxon>
        <taxon>Pseudomonadati</taxon>
        <taxon>Pseudomonadota</taxon>
        <taxon>Alphaproteobacteria</taxon>
        <taxon>Hyphomicrobiales</taxon>
        <taxon>Phyllobacteriaceae</taxon>
        <taxon>Mesorhizobium</taxon>
    </lineage>
</organism>
<feature type="transmembrane region" description="Helical" evidence="1">
    <location>
        <begin position="20"/>
        <end position="42"/>
    </location>
</feature>
<evidence type="ECO:0000313" key="2">
    <source>
        <dbReference type="EMBL" id="PAQ11276.1"/>
    </source>
</evidence>
<proteinExistence type="predicted"/>
<keyword evidence="1" id="KW-0472">Membrane</keyword>
<sequence length="244" mass="26724">MGETDMAWSERKTGYGKGHYFNQMGLALLVLVFLIALPLAFFPEDIRKFYLSEGGPIEVFSAAGYLIVVATLVREMSYRDLLKRWYLVAVLIAMCLRELDFHAHFTTHNITKTTLYVSPDVPLLEKLIGATVVIALGVAFYLLLKNGFRSFVHGLRHGEATAVAIAAAIGCAVLSKVIDGAPSNLTFLGIHLTRIYTSTVFEEILELGIPIFLAIAAFAAFPTQDGLTKRASGQVTPNNPRSVT</sequence>
<reference evidence="2 3" key="1">
    <citation type="submission" date="2017-08" db="EMBL/GenBank/DDBJ databases">
        <title>Mesorhizobium wenxinae sp. nov., a novel rhizobial species isolated from root nodules of chickpea (Cicer arietinum L.).</title>
        <authorList>
            <person name="Zhang J."/>
        </authorList>
    </citation>
    <scope>NUCLEOTIDE SEQUENCE [LARGE SCALE GENOMIC DNA]</scope>
    <source>
        <strain evidence="2 3">SDW018</strain>
    </source>
</reference>